<dbReference type="PANTHER" id="PTHR34478">
    <property type="entry name" value="PROTEIN LEMA"/>
    <property type="match status" value="1"/>
</dbReference>
<dbReference type="EMBL" id="QMIE01000002">
    <property type="protein sequence ID" value="TVM19452.1"/>
    <property type="molecule type" value="Genomic_DNA"/>
</dbReference>
<dbReference type="Gene3D" id="1.20.1440.20">
    <property type="entry name" value="LemA-like domain"/>
    <property type="match status" value="1"/>
</dbReference>
<evidence type="ECO:0000313" key="7">
    <source>
        <dbReference type="Proteomes" id="UP000448292"/>
    </source>
</evidence>
<evidence type="ECO:0000256" key="1">
    <source>
        <dbReference type="ARBA" id="ARBA00004167"/>
    </source>
</evidence>
<evidence type="ECO:0000313" key="6">
    <source>
        <dbReference type="EMBL" id="TVM19452.1"/>
    </source>
</evidence>
<evidence type="ECO:0000256" key="3">
    <source>
        <dbReference type="ARBA" id="ARBA00022692"/>
    </source>
</evidence>
<name>A0A7M3MID7_9BACT</name>
<dbReference type="Pfam" id="PF04011">
    <property type="entry name" value="LemA"/>
    <property type="match status" value="1"/>
</dbReference>
<proteinExistence type="inferred from homology"/>
<keyword evidence="5" id="KW-0472">Membrane</keyword>
<dbReference type="PANTHER" id="PTHR34478:SF1">
    <property type="entry name" value="PROTEIN LEMA"/>
    <property type="match status" value="1"/>
</dbReference>
<comment type="caution">
    <text evidence="6">The sequence shown here is derived from an EMBL/GenBank/DDBJ whole genome shotgun (WGS) entry which is preliminary data.</text>
</comment>
<keyword evidence="4" id="KW-1133">Transmembrane helix</keyword>
<sequence length="202" mass="21824">MDGPTLALALLAALLLALAFYTAYAYNRFVALRQRVENALSQIDIQLTRRHNLIPNLVATVQGYLSHERGLLEEVAHARAEASRLLVGLPGWDDAAGVIALGHAESALTASLSQFVGVVEAYPELKGAEHTGRLMEELVSAENRIAFARQHYNDSAMQYNAVCESFPALLVAGMLGFSKAAYLEFAERSVAAPLEVSRAVNA</sequence>
<dbReference type="AlphaFoldDB" id="A0A7M3MID7"/>
<dbReference type="SUPFAM" id="SSF140478">
    <property type="entry name" value="LemA-like"/>
    <property type="match status" value="1"/>
</dbReference>
<dbReference type="OrthoDB" id="9804152at2"/>
<dbReference type="Proteomes" id="UP000448292">
    <property type="component" value="Unassembled WGS sequence"/>
</dbReference>
<evidence type="ECO:0000256" key="2">
    <source>
        <dbReference type="ARBA" id="ARBA00008854"/>
    </source>
</evidence>
<dbReference type="RefSeq" id="WP_144301808.1">
    <property type="nucleotide sequence ID" value="NZ_QMIE01000002.1"/>
</dbReference>
<evidence type="ECO:0000256" key="5">
    <source>
        <dbReference type="ARBA" id="ARBA00023136"/>
    </source>
</evidence>
<evidence type="ECO:0000256" key="4">
    <source>
        <dbReference type="ARBA" id="ARBA00022989"/>
    </source>
</evidence>
<keyword evidence="3" id="KW-0812">Transmembrane</keyword>
<reference evidence="6 7" key="1">
    <citation type="submission" date="2018-06" db="EMBL/GenBank/DDBJ databases">
        <title>Complete genome of Desulfovibrio indonesiensis P37SLT.</title>
        <authorList>
            <person name="Crispim J.S."/>
            <person name="Vidigal P.M.P."/>
            <person name="Silva L.C.F."/>
            <person name="Laguardia C.N."/>
            <person name="Araujo L.C."/>
            <person name="Dias R.S."/>
            <person name="Sousa M.P."/>
            <person name="Paula S.O."/>
            <person name="Silva C."/>
        </authorList>
    </citation>
    <scope>NUCLEOTIDE SEQUENCE [LARGE SCALE GENOMIC DNA]</scope>
    <source>
        <strain evidence="6 7">P37SLT</strain>
    </source>
</reference>
<gene>
    <name evidence="6" type="ORF">DPQ33_03580</name>
</gene>
<keyword evidence="7" id="KW-1185">Reference proteome</keyword>
<protein>
    <submittedName>
        <fullName evidence="6">LemA family protein</fullName>
    </submittedName>
</protein>
<comment type="similarity">
    <text evidence="2">Belongs to the LemA family.</text>
</comment>
<comment type="subcellular location">
    <subcellularLocation>
        <location evidence="1">Membrane</location>
        <topology evidence="1">Single-pass membrane protein</topology>
    </subcellularLocation>
</comment>
<accession>A0A7M3MID7</accession>
<dbReference type="GO" id="GO:0016020">
    <property type="term" value="C:membrane"/>
    <property type="evidence" value="ECO:0007669"/>
    <property type="project" value="UniProtKB-SubCell"/>
</dbReference>
<organism evidence="6 7">
    <name type="scientific">Oceanidesulfovibrio indonesiensis</name>
    <dbReference type="NCBI Taxonomy" id="54767"/>
    <lineage>
        <taxon>Bacteria</taxon>
        <taxon>Pseudomonadati</taxon>
        <taxon>Thermodesulfobacteriota</taxon>
        <taxon>Desulfovibrionia</taxon>
        <taxon>Desulfovibrionales</taxon>
        <taxon>Desulfovibrionaceae</taxon>
        <taxon>Oceanidesulfovibrio</taxon>
    </lineage>
</organism>
<dbReference type="InterPro" id="IPR023353">
    <property type="entry name" value="LemA-like_dom_sf"/>
</dbReference>
<dbReference type="InterPro" id="IPR007156">
    <property type="entry name" value="MamQ_LemA"/>
</dbReference>